<dbReference type="PROSITE" id="PS00868">
    <property type="entry name" value="CYS_MET_METAB_PP"/>
    <property type="match status" value="1"/>
</dbReference>
<feature type="modified residue" description="N6-(pyridoxal phosphate)lysine" evidence="8">
    <location>
        <position position="195"/>
    </location>
</feature>
<dbReference type="InterPro" id="IPR015421">
    <property type="entry name" value="PyrdxlP-dep_Trfase_major"/>
</dbReference>
<dbReference type="Pfam" id="PF01053">
    <property type="entry name" value="Cys_Met_Meta_PP"/>
    <property type="match status" value="1"/>
</dbReference>
<evidence type="ECO:0000256" key="3">
    <source>
        <dbReference type="ARBA" id="ARBA00012224"/>
    </source>
</evidence>
<dbReference type="InterPro" id="IPR000277">
    <property type="entry name" value="Cys/Met-Metab_PyrdxlP-dep_enz"/>
</dbReference>
<evidence type="ECO:0000256" key="7">
    <source>
        <dbReference type="ARBA" id="ARBA00023239"/>
    </source>
</evidence>
<evidence type="ECO:0000256" key="9">
    <source>
        <dbReference type="RuleBase" id="RU362118"/>
    </source>
</evidence>
<evidence type="ECO:0000256" key="8">
    <source>
        <dbReference type="PIRSR" id="PIRSR001434-2"/>
    </source>
</evidence>
<dbReference type="FunFam" id="3.40.640.10:FF:000009">
    <property type="entry name" value="Cystathionine gamma-synthase homolog"/>
    <property type="match status" value="1"/>
</dbReference>
<dbReference type="InterPro" id="IPR015424">
    <property type="entry name" value="PyrdxlP-dep_Trfase"/>
</dbReference>
<keyword evidence="6" id="KW-0486">Methionine biosynthesis</keyword>
<name>A0A9X7J012_9FIRM</name>
<dbReference type="GO" id="GO:0030170">
    <property type="term" value="F:pyridoxal phosphate binding"/>
    <property type="evidence" value="ECO:0007669"/>
    <property type="project" value="InterPro"/>
</dbReference>
<keyword evidence="4" id="KW-0028">Amino-acid biosynthesis</keyword>
<dbReference type="CDD" id="cd00614">
    <property type="entry name" value="CGS_like"/>
    <property type="match status" value="1"/>
</dbReference>
<evidence type="ECO:0000256" key="4">
    <source>
        <dbReference type="ARBA" id="ARBA00022605"/>
    </source>
</evidence>
<keyword evidence="11" id="KW-1185">Reference proteome</keyword>
<evidence type="ECO:0000313" key="10">
    <source>
        <dbReference type="EMBL" id="PRR68884.1"/>
    </source>
</evidence>
<dbReference type="AlphaFoldDB" id="A0A9X7J012"/>
<keyword evidence="7 10" id="KW-0456">Lyase</keyword>
<dbReference type="InterPro" id="IPR015422">
    <property type="entry name" value="PyrdxlP-dep_Trfase_small"/>
</dbReference>
<organism evidence="10 11">
    <name type="scientific">Neomoorella stamsii</name>
    <dbReference type="NCBI Taxonomy" id="1266720"/>
    <lineage>
        <taxon>Bacteria</taxon>
        <taxon>Bacillati</taxon>
        <taxon>Bacillota</taxon>
        <taxon>Clostridia</taxon>
        <taxon>Neomoorellales</taxon>
        <taxon>Neomoorellaceae</taxon>
        <taxon>Neomoorella</taxon>
    </lineage>
</organism>
<gene>
    <name evidence="10" type="primary">metC</name>
    <name evidence="10" type="ORF">MOST_31660</name>
</gene>
<comment type="similarity">
    <text evidence="2 9">Belongs to the trans-sulfuration enzymes family.</text>
</comment>
<proteinExistence type="inferred from homology"/>
<dbReference type="Proteomes" id="UP000239430">
    <property type="component" value="Unassembled WGS sequence"/>
</dbReference>
<dbReference type="PANTHER" id="PTHR11808">
    <property type="entry name" value="TRANS-SULFURATION ENZYME FAMILY MEMBER"/>
    <property type="match status" value="1"/>
</dbReference>
<evidence type="ECO:0000256" key="1">
    <source>
        <dbReference type="ARBA" id="ARBA00001933"/>
    </source>
</evidence>
<dbReference type="Gene3D" id="3.90.1150.10">
    <property type="entry name" value="Aspartate Aminotransferase, domain 1"/>
    <property type="match status" value="1"/>
</dbReference>
<dbReference type="GO" id="GO:0005737">
    <property type="term" value="C:cytoplasm"/>
    <property type="evidence" value="ECO:0007669"/>
    <property type="project" value="TreeGrafter"/>
</dbReference>
<comment type="caution">
    <text evidence="10">The sequence shown here is derived from an EMBL/GenBank/DDBJ whole genome shotgun (WGS) entry which is preliminary data.</text>
</comment>
<accession>A0A9X7J012</accession>
<evidence type="ECO:0000256" key="6">
    <source>
        <dbReference type="ARBA" id="ARBA00023167"/>
    </source>
</evidence>
<dbReference type="SUPFAM" id="SSF53383">
    <property type="entry name" value="PLP-dependent transferases"/>
    <property type="match status" value="1"/>
</dbReference>
<dbReference type="GO" id="GO:0047804">
    <property type="term" value="F:cysteine-S-conjugate beta-lyase activity"/>
    <property type="evidence" value="ECO:0007669"/>
    <property type="project" value="UniProtKB-EC"/>
</dbReference>
<reference evidence="10 11" key="1">
    <citation type="submission" date="2018-03" db="EMBL/GenBank/DDBJ databases">
        <title>Genome sequence of Moorella stamsii DSM 26217.</title>
        <authorList>
            <person name="Poehlein A."/>
            <person name="Daniel R."/>
        </authorList>
    </citation>
    <scope>NUCLEOTIDE SEQUENCE [LARGE SCALE GENOMIC DNA]</scope>
    <source>
        <strain evidence="11">DSM 26217</strain>
    </source>
</reference>
<evidence type="ECO:0000256" key="5">
    <source>
        <dbReference type="ARBA" id="ARBA00022898"/>
    </source>
</evidence>
<protein>
    <recommendedName>
        <fullName evidence="3">cysteine-S-conjugate beta-lyase</fullName>
        <ecNumber evidence="3">4.4.1.13</ecNumber>
    </recommendedName>
</protein>
<dbReference type="GO" id="GO:0019346">
    <property type="term" value="P:transsulfuration"/>
    <property type="evidence" value="ECO:0007669"/>
    <property type="project" value="InterPro"/>
</dbReference>
<keyword evidence="5 8" id="KW-0663">Pyridoxal phosphate</keyword>
<dbReference type="GO" id="GO:0009086">
    <property type="term" value="P:methionine biosynthetic process"/>
    <property type="evidence" value="ECO:0007669"/>
    <property type="project" value="UniProtKB-KW"/>
</dbReference>
<dbReference type="EMBL" id="PVXL01000078">
    <property type="protein sequence ID" value="PRR68884.1"/>
    <property type="molecule type" value="Genomic_DNA"/>
</dbReference>
<dbReference type="PIRSF" id="PIRSF001434">
    <property type="entry name" value="CGS"/>
    <property type="match status" value="1"/>
</dbReference>
<evidence type="ECO:0000256" key="2">
    <source>
        <dbReference type="ARBA" id="ARBA00009077"/>
    </source>
</evidence>
<comment type="cofactor">
    <cofactor evidence="1 9">
        <name>pyridoxal 5'-phosphate</name>
        <dbReference type="ChEBI" id="CHEBI:597326"/>
    </cofactor>
</comment>
<dbReference type="PANTHER" id="PTHR11808:SF50">
    <property type="entry name" value="CYSTATHIONINE BETA-LYASE"/>
    <property type="match status" value="1"/>
</dbReference>
<dbReference type="RefSeq" id="WP_054936663.1">
    <property type="nucleotide sequence ID" value="NZ_PVXL01000078.1"/>
</dbReference>
<dbReference type="EC" id="4.4.1.13" evidence="3"/>
<dbReference type="InterPro" id="IPR054542">
    <property type="entry name" value="Cys_met_metab_PP"/>
</dbReference>
<sequence>MQRGTRLIHHRLSMDSATGGVSIPIHQSVVFAQESLDQPGEYEYTRSSNPTRRALEEAIADLEGGNYGFAFASGMAAITAVLSLFATGDHLLVSRDIYGGTYRALTRVFRRFGLDITFVDTTDLEKVAAQIRPSTKGLYLETPSNPLMKITDLARAAALAREHGLITIADNTFMTPYFQRPLELGIDIVVHSATKYLGGHSDCLAGLAVTRDAGLGRELALLQNTLGAVLAPHECWLILRGLKTLKVRLLQQQQTATVLAGWLRKQPQVKVVYYPGLEGHPGRETHFRQAGGAGGVLSFRLSTPELARQVINNVRLPVIGSSLGAVESIISLPATMSHGSLPGELKRELGITPDLVRLSVGLEEAEDLQADLEQALALPAGTGKNKLSHLKSS</sequence>
<evidence type="ECO:0000313" key="11">
    <source>
        <dbReference type="Proteomes" id="UP000239430"/>
    </source>
</evidence>
<dbReference type="Gene3D" id="3.40.640.10">
    <property type="entry name" value="Type I PLP-dependent aspartate aminotransferase-like (Major domain)"/>
    <property type="match status" value="1"/>
</dbReference>